<protein>
    <recommendedName>
        <fullName evidence="5">Cyanophycinase</fullName>
        <ecNumber evidence="4">3.4.15.6</ecNumber>
    </recommendedName>
</protein>
<keyword evidence="7" id="KW-0378">Hydrolase</keyword>
<dbReference type="Pfam" id="PF03575">
    <property type="entry name" value="Peptidase_S51"/>
    <property type="match status" value="1"/>
</dbReference>
<evidence type="ECO:0000313" key="11">
    <source>
        <dbReference type="Proteomes" id="UP000239522"/>
    </source>
</evidence>
<dbReference type="PANTHER" id="PTHR36175:SF1">
    <property type="entry name" value="CYANOPHYCINASE"/>
    <property type="match status" value="1"/>
</dbReference>
<keyword evidence="9" id="KW-0732">Signal</keyword>
<keyword evidence="11" id="KW-1185">Reference proteome</keyword>
<dbReference type="NCBIfam" id="TIGR02069">
    <property type="entry name" value="cyanophycinase"/>
    <property type="match status" value="1"/>
</dbReference>
<dbReference type="PANTHER" id="PTHR36175">
    <property type="entry name" value="CYANOPHYCINASE"/>
    <property type="match status" value="1"/>
</dbReference>
<dbReference type="InterPro" id="IPR011811">
    <property type="entry name" value="Peptidase_S51_cyanophycinase"/>
</dbReference>
<reference evidence="10 11" key="1">
    <citation type="submission" date="2016-11" db="EMBL/GenBank/DDBJ databases">
        <title>Trade-off between light-utilization and light-protection in marine flavobacteria.</title>
        <authorList>
            <person name="Kumagai Y."/>
        </authorList>
    </citation>
    <scope>NUCLEOTIDE SEQUENCE [LARGE SCALE GENOMIC DNA]</scope>
    <source>
        <strain evidence="10 11">ATCC 700397</strain>
    </source>
</reference>
<name>A0A2S7L198_9FLAO</name>
<dbReference type="Gene3D" id="3.40.50.880">
    <property type="match status" value="1"/>
</dbReference>
<dbReference type="SUPFAM" id="SSF52317">
    <property type="entry name" value="Class I glutamine amidotransferase-like"/>
    <property type="match status" value="1"/>
</dbReference>
<feature type="chain" id="PRO_5015690428" description="Cyanophycinase" evidence="9">
    <location>
        <begin position="18"/>
        <end position="277"/>
    </location>
</feature>
<dbReference type="InterPro" id="IPR005320">
    <property type="entry name" value="Peptidase_S51"/>
</dbReference>
<evidence type="ECO:0000256" key="3">
    <source>
        <dbReference type="ARBA" id="ARBA00006534"/>
    </source>
</evidence>
<sequence length="277" mass="30492">MLFLLLVVALQTSVSYAQQKEVKGKLFIIGGGSRPSAMIDRIILESGIDKEGYGVILPMSSSEPDTAAYYAKKQFLIKGITNVHALQFVKDEKLSSDKIDSLKNASMIYISGGDQNRFMEVVANTDIEKAIHEAYKNGSLIAGTSAGAAVMSKMMITGNELKNAEYSSTFRNLQSENIEIKTGLGMIDNVIIDQHFVKRSRYNRLLSAVIEHPEKTGIGIDESTAILITGNKIEIVGEYQVIVFKNPKKSKNMYQDKLGAHGITLDIYLPGETFTIK</sequence>
<dbReference type="GO" id="GO:0008236">
    <property type="term" value="F:serine-type peptidase activity"/>
    <property type="evidence" value="ECO:0007669"/>
    <property type="project" value="UniProtKB-KW"/>
</dbReference>
<keyword evidence="6" id="KW-0645">Protease</keyword>
<comment type="catalytic activity">
    <reaction evidence="1">
        <text>[L-4-(L-arginin-2-N-yl)aspartate](n) + H2O = [L-4-(L-arginin-2-N-yl)aspartate](n-1) + L-4-(L-arginin-2-N-yl)aspartate</text>
        <dbReference type="Rhea" id="RHEA:12845"/>
        <dbReference type="Rhea" id="RHEA-COMP:13728"/>
        <dbReference type="Rhea" id="RHEA-COMP:13734"/>
        <dbReference type="ChEBI" id="CHEBI:15377"/>
        <dbReference type="ChEBI" id="CHEBI:137986"/>
        <dbReference type="ChEBI" id="CHEBI:137991"/>
        <dbReference type="EC" id="3.4.15.6"/>
    </reaction>
</comment>
<evidence type="ECO:0000256" key="1">
    <source>
        <dbReference type="ARBA" id="ARBA00001092"/>
    </source>
</evidence>
<evidence type="ECO:0000313" key="10">
    <source>
        <dbReference type="EMBL" id="PQB08661.1"/>
    </source>
</evidence>
<comment type="similarity">
    <text evidence="3">Belongs to the peptidase S51 family.</text>
</comment>
<keyword evidence="8" id="KW-0720">Serine protease</keyword>
<dbReference type="AlphaFoldDB" id="A0A2S7L198"/>
<evidence type="ECO:0000256" key="2">
    <source>
        <dbReference type="ARBA" id="ARBA00002039"/>
    </source>
</evidence>
<comment type="function">
    <text evidence="2">Exopeptidase that catalyzes the hydrolytic cleavage of multi-L-arginyl-poly-L-aspartic acid (cyanophycin; a water-insoluble reserve polymer) into aspartate-arginine dipeptides.</text>
</comment>
<dbReference type="EMBL" id="MQUA01000013">
    <property type="protein sequence ID" value="PQB08661.1"/>
    <property type="molecule type" value="Genomic_DNA"/>
</dbReference>
<gene>
    <name evidence="10" type="ORF">BST83_09725</name>
</gene>
<dbReference type="Proteomes" id="UP000239522">
    <property type="component" value="Unassembled WGS sequence"/>
</dbReference>
<organism evidence="10 11">
    <name type="scientific">Polaribacter filamentus</name>
    <dbReference type="NCBI Taxonomy" id="53483"/>
    <lineage>
        <taxon>Bacteria</taxon>
        <taxon>Pseudomonadati</taxon>
        <taxon>Bacteroidota</taxon>
        <taxon>Flavobacteriia</taxon>
        <taxon>Flavobacteriales</taxon>
        <taxon>Flavobacteriaceae</taxon>
    </lineage>
</organism>
<evidence type="ECO:0000256" key="6">
    <source>
        <dbReference type="ARBA" id="ARBA00022670"/>
    </source>
</evidence>
<dbReference type="GO" id="GO:0008241">
    <property type="term" value="F:peptidyl-dipeptidase activity"/>
    <property type="evidence" value="ECO:0007669"/>
    <property type="project" value="UniProtKB-EC"/>
</dbReference>
<evidence type="ECO:0000256" key="8">
    <source>
        <dbReference type="ARBA" id="ARBA00022825"/>
    </source>
</evidence>
<evidence type="ECO:0000256" key="7">
    <source>
        <dbReference type="ARBA" id="ARBA00022801"/>
    </source>
</evidence>
<accession>A0A2S7L198</accession>
<dbReference type="EC" id="3.4.15.6" evidence="4"/>
<proteinExistence type="inferred from homology"/>
<dbReference type="CDD" id="cd03145">
    <property type="entry name" value="GAT1_cyanophycinase"/>
    <property type="match status" value="1"/>
</dbReference>
<evidence type="ECO:0000256" key="5">
    <source>
        <dbReference type="ARBA" id="ARBA00015719"/>
    </source>
</evidence>
<evidence type="ECO:0000256" key="9">
    <source>
        <dbReference type="SAM" id="SignalP"/>
    </source>
</evidence>
<feature type="signal peptide" evidence="9">
    <location>
        <begin position="1"/>
        <end position="17"/>
    </location>
</feature>
<evidence type="ECO:0000256" key="4">
    <source>
        <dbReference type="ARBA" id="ARBA00013115"/>
    </source>
</evidence>
<comment type="caution">
    <text evidence="10">The sequence shown here is derived from an EMBL/GenBank/DDBJ whole genome shotgun (WGS) entry which is preliminary data.</text>
</comment>
<dbReference type="InterPro" id="IPR029062">
    <property type="entry name" value="Class_I_gatase-like"/>
</dbReference>
<dbReference type="GO" id="GO:0006508">
    <property type="term" value="P:proteolysis"/>
    <property type="evidence" value="ECO:0007669"/>
    <property type="project" value="UniProtKB-KW"/>
</dbReference>